<dbReference type="InterPro" id="IPR024936">
    <property type="entry name" value="Cyclophilin-type_PPIase"/>
</dbReference>
<keyword evidence="3 4" id="KW-0413">Isomerase</keyword>
<evidence type="ECO:0000313" key="7">
    <source>
        <dbReference type="Proteomes" id="UP000815677"/>
    </source>
</evidence>
<dbReference type="InterPro" id="IPR002130">
    <property type="entry name" value="Cyclophilin-type_PPIase_dom"/>
</dbReference>
<dbReference type="InterPro" id="IPR029000">
    <property type="entry name" value="Cyclophilin-like_dom_sf"/>
</dbReference>
<dbReference type="EC" id="5.2.1.8" evidence="4"/>
<comment type="catalytic activity">
    <reaction evidence="1 4">
        <text>[protein]-peptidylproline (omega=180) = [protein]-peptidylproline (omega=0)</text>
        <dbReference type="Rhea" id="RHEA:16237"/>
        <dbReference type="Rhea" id="RHEA-COMP:10747"/>
        <dbReference type="Rhea" id="RHEA-COMP:10748"/>
        <dbReference type="ChEBI" id="CHEBI:83833"/>
        <dbReference type="ChEBI" id="CHEBI:83834"/>
        <dbReference type="EC" id="5.2.1.8"/>
    </reaction>
</comment>
<dbReference type="PRINTS" id="PR00153">
    <property type="entry name" value="CSAPPISMRASE"/>
</dbReference>
<reference evidence="6" key="1">
    <citation type="submission" date="2014-09" db="EMBL/GenBank/DDBJ databases">
        <title>Genome sequence of the luminous mushroom Mycena chlorophos for searching fungal bioluminescence genes.</title>
        <authorList>
            <person name="Tanaka Y."/>
            <person name="Kasuga D."/>
            <person name="Oba Y."/>
            <person name="Hase S."/>
            <person name="Sato K."/>
            <person name="Oba Y."/>
            <person name="Sakakibara Y."/>
        </authorList>
    </citation>
    <scope>NUCLEOTIDE SEQUENCE</scope>
</reference>
<evidence type="ECO:0000313" key="6">
    <source>
        <dbReference type="EMBL" id="GAT46958.1"/>
    </source>
</evidence>
<dbReference type="PROSITE" id="PS50072">
    <property type="entry name" value="CSA_PPIASE_2"/>
    <property type="match status" value="1"/>
</dbReference>
<organism evidence="6 7">
    <name type="scientific">Mycena chlorophos</name>
    <name type="common">Agaric fungus</name>
    <name type="synonym">Agaricus chlorophos</name>
    <dbReference type="NCBI Taxonomy" id="658473"/>
    <lineage>
        <taxon>Eukaryota</taxon>
        <taxon>Fungi</taxon>
        <taxon>Dikarya</taxon>
        <taxon>Basidiomycota</taxon>
        <taxon>Agaricomycotina</taxon>
        <taxon>Agaricomycetes</taxon>
        <taxon>Agaricomycetidae</taxon>
        <taxon>Agaricales</taxon>
        <taxon>Marasmiineae</taxon>
        <taxon>Mycenaceae</taxon>
        <taxon>Mycena</taxon>
    </lineage>
</organism>
<dbReference type="PIRSF" id="PIRSF001467">
    <property type="entry name" value="Peptidylpro_ismrse"/>
    <property type="match status" value="1"/>
</dbReference>
<evidence type="ECO:0000256" key="4">
    <source>
        <dbReference type="RuleBase" id="RU363019"/>
    </source>
</evidence>
<dbReference type="Pfam" id="PF00160">
    <property type="entry name" value="Pro_isomerase"/>
    <property type="match status" value="1"/>
</dbReference>
<accession>A0ABQ0L704</accession>
<dbReference type="PANTHER" id="PTHR11071:SF561">
    <property type="entry name" value="PEPTIDYL-PROLYL CIS-TRANS ISOMERASE D-RELATED"/>
    <property type="match status" value="1"/>
</dbReference>
<dbReference type="SUPFAM" id="SSF50891">
    <property type="entry name" value="Cyclophilin-like"/>
    <property type="match status" value="1"/>
</dbReference>
<keyword evidence="2 4" id="KW-0697">Rotamase</keyword>
<comment type="similarity">
    <text evidence="4">Belongs to the cyclophilin-type PPIase family.</text>
</comment>
<dbReference type="Proteomes" id="UP000815677">
    <property type="component" value="Unassembled WGS sequence"/>
</dbReference>
<protein>
    <recommendedName>
        <fullName evidence="4">Peptidyl-prolyl cis-trans isomerase</fullName>
        <shortName evidence="4">PPIase</shortName>
        <ecNumber evidence="4">5.2.1.8</ecNumber>
    </recommendedName>
</protein>
<evidence type="ECO:0000259" key="5">
    <source>
        <dbReference type="PROSITE" id="PS50072"/>
    </source>
</evidence>
<dbReference type="EMBL" id="DF842991">
    <property type="protein sequence ID" value="GAT46958.1"/>
    <property type="molecule type" value="Genomic_DNA"/>
</dbReference>
<name>A0ABQ0L704_MYCCL</name>
<evidence type="ECO:0000256" key="1">
    <source>
        <dbReference type="ARBA" id="ARBA00000971"/>
    </source>
</evidence>
<evidence type="ECO:0000256" key="2">
    <source>
        <dbReference type="ARBA" id="ARBA00023110"/>
    </source>
</evidence>
<sequence length="174" mass="19210">MATPGSTRPIVFMDINIGETPAGRLKMELFSDIVPKTAENFRQLCTGEFRVNSRPQGYKNATFHRVPKFMCQGGDFLKGDGTGSFSIYGDKFPDENFQEKHLDAGLLSMANSGPNTNGCQFFITTAKCDFLDGKHVVFGRVVEGMLTLRKMEAVQTGPSNRPKLVVKITECGEM</sequence>
<comment type="function">
    <text evidence="4">PPIases accelerate the folding of proteins. It catalyzes the cis-trans isomerization of proline imidic peptide bonds in oligopeptides.</text>
</comment>
<evidence type="ECO:0000256" key="3">
    <source>
        <dbReference type="ARBA" id="ARBA00023235"/>
    </source>
</evidence>
<proteinExistence type="inferred from homology"/>
<gene>
    <name evidence="6" type="ORF">MCHLO_04450</name>
</gene>
<dbReference type="CDD" id="cd01926">
    <property type="entry name" value="cyclophilin_ABH_like"/>
    <property type="match status" value="1"/>
</dbReference>
<feature type="domain" description="PPIase cyclophilin-type" evidence="5">
    <location>
        <begin position="12"/>
        <end position="173"/>
    </location>
</feature>
<keyword evidence="7" id="KW-1185">Reference proteome</keyword>
<dbReference type="Gene3D" id="2.40.100.10">
    <property type="entry name" value="Cyclophilin-like"/>
    <property type="match status" value="1"/>
</dbReference>
<dbReference type="PANTHER" id="PTHR11071">
    <property type="entry name" value="PEPTIDYL-PROLYL CIS-TRANS ISOMERASE"/>
    <property type="match status" value="1"/>
</dbReference>